<accession>A0A5C6E8Y3</accession>
<name>A0A5C6E8Y3_9BACT</name>
<evidence type="ECO:0000313" key="3">
    <source>
        <dbReference type="Proteomes" id="UP000315471"/>
    </source>
</evidence>
<dbReference type="EMBL" id="SJPY01000002">
    <property type="protein sequence ID" value="TWU44347.1"/>
    <property type="molecule type" value="Genomic_DNA"/>
</dbReference>
<gene>
    <name evidence="2" type="ORF">Q31b_18830</name>
</gene>
<keyword evidence="1" id="KW-0732">Signal</keyword>
<comment type="caution">
    <text evidence="2">The sequence shown here is derived from an EMBL/GenBank/DDBJ whole genome shotgun (WGS) entry which is preliminary data.</text>
</comment>
<dbReference type="OrthoDB" id="10008661at2"/>
<feature type="chain" id="PRO_5023080866" evidence="1">
    <location>
        <begin position="23"/>
        <end position="500"/>
    </location>
</feature>
<dbReference type="RefSeq" id="WP_146599314.1">
    <property type="nucleotide sequence ID" value="NZ_SJPY01000002.1"/>
</dbReference>
<feature type="signal peptide" evidence="1">
    <location>
        <begin position="1"/>
        <end position="22"/>
    </location>
</feature>
<dbReference type="PROSITE" id="PS51257">
    <property type="entry name" value="PROKAR_LIPOPROTEIN"/>
    <property type="match status" value="1"/>
</dbReference>
<protein>
    <submittedName>
        <fullName evidence="2">Uncharacterized protein</fullName>
    </submittedName>
</protein>
<evidence type="ECO:0000313" key="2">
    <source>
        <dbReference type="EMBL" id="TWU44347.1"/>
    </source>
</evidence>
<evidence type="ECO:0000256" key="1">
    <source>
        <dbReference type="SAM" id="SignalP"/>
    </source>
</evidence>
<sequence length="500" mass="55532" precursor="true">MILKFVLFFWVLLACINPTDVAAQTTVAEKEAEKFASSDTKKATESAERESFVLKLRLARLRAETFGRNHPQYEQAQKYVRDLESQLQIASEPPVQSAEPIDASTNRVTSKFAATKPKQDVKIAKSVVTSDSFQIVGGWQLPSQGAGGKGLGYSRGGLYVEHGVGSERSLFTFGHQQSSECHVLEVSLKEIGTDTNDRLAWPVAKPIKLLKGSHTIADNNPYSLCRPNPGGAFLTTGRVYYATDPGNWIGPWMNWFDETNNMTTPMAVESHVNRRQVFGGGFCEIPSWYAKQFLEGRKFGVGFGGYRSGQGSSPGPTFFAADWPTDQAKKLNNCVELLSFQWGGGKDRREERPADYTKPLWGPAVENGIGWWQGDEVIAGPVWVDTPDVTGLCYWSVQGLGALNYNLQTTVASRERRVRLYVYDPADLAQVARGEVRPYQVRGSYFEWDLPFDDGPNASRWPIGAYWDADDQLLYISYQNSGGGQFEIPPAVVVYRIGSQ</sequence>
<dbReference type="Proteomes" id="UP000315471">
    <property type="component" value="Unassembled WGS sequence"/>
</dbReference>
<proteinExistence type="predicted"/>
<organism evidence="2 3">
    <name type="scientific">Novipirellula aureliae</name>
    <dbReference type="NCBI Taxonomy" id="2527966"/>
    <lineage>
        <taxon>Bacteria</taxon>
        <taxon>Pseudomonadati</taxon>
        <taxon>Planctomycetota</taxon>
        <taxon>Planctomycetia</taxon>
        <taxon>Pirellulales</taxon>
        <taxon>Pirellulaceae</taxon>
        <taxon>Novipirellula</taxon>
    </lineage>
</organism>
<reference evidence="2 3" key="1">
    <citation type="submission" date="2019-02" db="EMBL/GenBank/DDBJ databases">
        <title>Deep-cultivation of Planctomycetes and their phenomic and genomic characterization uncovers novel biology.</title>
        <authorList>
            <person name="Wiegand S."/>
            <person name="Jogler M."/>
            <person name="Boedeker C."/>
            <person name="Pinto D."/>
            <person name="Vollmers J."/>
            <person name="Rivas-Marin E."/>
            <person name="Kohn T."/>
            <person name="Peeters S.H."/>
            <person name="Heuer A."/>
            <person name="Rast P."/>
            <person name="Oberbeckmann S."/>
            <person name="Bunk B."/>
            <person name="Jeske O."/>
            <person name="Meyerdierks A."/>
            <person name="Storesund J.E."/>
            <person name="Kallscheuer N."/>
            <person name="Luecker S."/>
            <person name="Lage O.M."/>
            <person name="Pohl T."/>
            <person name="Merkel B.J."/>
            <person name="Hornburger P."/>
            <person name="Mueller R.-W."/>
            <person name="Bruemmer F."/>
            <person name="Labrenz M."/>
            <person name="Spormann A.M."/>
            <person name="Op Den Camp H."/>
            <person name="Overmann J."/>
            <person name="Amann R."/>
            <person name="Jetten M.S.M."/>
            <person name="Mascher T."/>
            <person name="Medema M.H."/>
            <person name="Devos D.P."/>
            <person name="Kaster A.-K."/>
            <person name="Ovreas L."/>
            <person name="Rohde M."/>
            <person name="Galperin M.Y."/>
            <person name="Jogler C."/>
        </authorList>
    </citation>
    <scope>NUCLEOTIDE SEQUENCE [LARGE SCALE GENOMIC DNA]</scope>
    <source>
        <strain evidence="2 3">Q31b</strain>
    </source>
</reference>
<dbReference type="AlphaFoldDB" id="A0A5C6E8Y3"/>
<keyword evidence="3" id="KW-1185">Reference proteome</keyword>